<accession>A0ABP6A293</accession>
<evidence type="ECO:0000313" key="3">
    <source>
        <dbReference type="Proteomes" id="UP001501358"/>
    </source>
</evidence>
<proteinExistence type="predicted"/>
<dbReference type="EMBL" id="BAAATA010000048">
    <property type="protein sequence ID" value="GAA2509360.1"/>
    <property type="molecule type" value="Genomic_DNA"/>
</dbReference>
<keyword evidence="3" id="KW-1185">Reference proteome</keyword>
<protein>
    <submittedName>
        <fullName evidence="2">Uncharacterized protein</fullName>
    </submittedName>
</protein>
<evidence type="ECO:0000313" key="2">
    <source>
        <dbReference type="EMBL" id="GAA2509360.1"/>
    </source>
</evidence>
<evidence type="ECO:0000256" key="1">
    <source>
        <dbReference type="SAM" id="MobiDB-lite"/>
    </source>
</evidence>
<organism evidence="2 3">
    <name type="scientific">Streptomyces thermolineatus</name>
    <dbReference type="NCBI Taxonomy" id="44033"/>
    <lineage>
        <taxon>Bacteria</taxon>
        <taxon>Bacillati</taxon>
        <taxon>Actinomycetota</taxon>
        <taxon>Actinomycetes</taxon>
        <taxon>Kitasatosporales</taxon>
        <taxon>Streptomycetaceae</taxon>
        <taxon>Streptomyces</taxon>
    </lineage>
</organism>
<feature type="region of interest" description="Disordered" evidence="1">
    <location>
        <begin position="1"/>
        <end position="40"/>
    </location>
</feature>
<dbReference type="Proteomes" id="UP001501358">
    <property type="component" value="Unassembled WGS sequence"/>
</dbReference>
<name>A0ABP6A293_9ACTN</name>
<sequence>MNTANPRHPAPPDTGTDPRSTEHRPGPRTAGPQRGDPAPVPARAMFLCRCGQARQATGTALVTAFVQLWAEHTTTCPHTPSHRPRHAA</sequence>
<comment type="caution">
    <text evidence="2">The sequence shown here is derived from an EMBL/GenBank/DDBJ whole genome shotgun (WGS) entry which is preliminary data.</text>
</comment>
<reference evidence="3" key="1">
    <citation type="journal article" date="2019" name="Int. J. Syst. Evol. Microbiol.">
        <title>The Global Catalogue of Microorganisms (GCM) 10K type strain sequencing project: providing services to taxonomists for standard genome sequencing and annotation.</title>
        <authorList>
            <consortium name="The Broad Institute Genomics Platform"/>
            <consortium name="The Broad Institute Genome Sequencing Center for Infectious Disease"/>
            <person name="Wu L."/>
            <person name="Ma J."/>
        </authorList>
    </citation>
    <scope>NUCLEOTIDE SEQUENCE [LARGE SCALE GENOMIC DNA]</scope>
    <source>
        <strain evidence="3">JCM 6307</strain>
    </source>
</reference>
<gene>
    <name evidence="2" type="ORF">GCM10010406_52260</name>
</gene>